<comment type="similarity">
    <text evidence="3">Belongs to the bacterial sugar transferase family.</text>
</comment>
<evidence type="ECO:0000256" key="6">
    <source>
        <dbReference type="ARBA" id="ARBA00022692"/>
    </source>
</evidence>
<keyword evidence="8 9" id="KW-0472">Membrane</keyword>
<gene>
    <name evidence="11" type="ORF">N561_03435</name>
</gene>
<organism evidence="11 12">
    <name type="scientific">Gallibacterium anatis 12656/12</name>
    <dbReference type="NCBI Taxonomy" id="1195244"/>
    <lineage>
        <taxon>Bacteria</taxon>
        <taxon>Pseudomonadati</taxon>
        <taxon>Pseudomonadota</taxon>
        <taxon>Gammaproteobacteria</taxon>
        <taxon>Pasteurellales</taxon>
        <taxon>Pasteurellaceae</taxon>
        <taxon>Gallibacterium</taxon>
    </lineage>
</organism>
<evidence type="ECO:0000313" key="12">
    <source>
        <dbReference type="Proteomes" id="UP000016529"/>
    </source>
</evidence>
<feature type="transmembrane region" description="Helical" evidence="9">
    <location>
        <begin position="88"/>
        <end position="105"/>
    </location>
</feature>
<keyword evidence="6 9" id="KW-0812">Transmembrane</keyword>
<feature type="transmembrane region" description="Helical" evidence="9">
    <location>
        <begin position="283"/>
        <end position="306"/>
    </location>
</feature>
<dbReference type="PANTHER" id="PTHR30576:SF4">
    <property type="entry name" value="UNDECAPRENYL-PHOSPHATE GALACTOSE PHOSPHOTRANSFERASE"/>
    <property type="match status" value="1"/>
</dbReference>
<reference evidence="11 12" key="1">
    <citation type="journal article" date="2013" name="Genome Announc.">
        <title>Draft Genome Sequence of Gallibacterium anatis bv. haemolytica 12656-12 Liver, an Isolate Obtained from the Liver of a Septicemic Chicken.</title>
        <authorList>
            <person name="Kudirkiene E."/>
            <person name="Christensen H."/>
            <person name="Bojesen A.M."/>
        </authorList>
    </citation>
    <scope>NUCLEOTIDE SEQUENCE [LARGE SCALE GENOMIC DNA]</scope>
    <source>
        <strain evidence="11">12656/12</strain>
    </source>
</reference>
<dbReference type="GO" id="GO:0016780">
    <property type="term" value="F:phosphotransferase activity, for other substituted phosphate groups"/>
    <property type="evidence" value="ECO:0007669"/>
    <property type="project" value="TreeGrafter"/>
</dbReference>
<evidence type="ECO:0000256" key="8">
    <source>
        <dbReference type="ARBA" id="ARBA00023136"/>
    </source>
</evidence>
<dbReference type="InterPro" id="IPR003362">
    <property type="entry name" value="Bact_transf"/>
</dbReference>
<accession>U1I995</accession>
<feature type="transmembrane region" description="Helical" evidence="9">
    <location>
        <begin position="111"/>
        <end position="130"/>
    </location>
</feature>
<evidence type="ECO:0000259" key="10">
    <source>
        <dbReference type="Pfam" id="PF02397"/>
    </source>
</evidence>
<feature type="transmembrane region" description="Helical" evidence="9">
    <location>
        <begin position="51"/>
        <end position="67"/>
    </location>
</feature>
<dbReference type="NCBIfam" id="TIGR03022">
    <property type="entry name" value="WbaP_sugtrans"/>
    <property type="match status" value="1"/>
</dbReference>
<evidence type="ECO:0000256" key="4">
    <source>
        <dbReference type="ARBA" id="ARBA00022475"/>
    </source>
</evidence>
<comment type="caution">
    <text evidence="11">The sequence shown here is derived from an EMBL/GenBank/DDBJ whole genome shotgun (WGS) entry which is preliminary data.</text>
</comment>
<proteinExistence type="inferred from homology"/>
<dbReference type="PATRIC" id="fig|1195244.3.peg.668"/>
<dbReference type="Pfam" id="PF02397">
    <property type="entry name" value="Bac_transf"/>
    <property type="match status" value="1"/>
</dbReference>
<dbReference type="InterPro" id="IPR017475">
    <property type="entry name" value="EPS_sugar_tfrase"/>
</dbReference>
<dbReference type="AlphaFoldDB" id="U1I995"/>
<evidence type="ECO:0000256" key="9">
    <source>
        <dbReference type="SAM" id="Phobius"/>
    </source>
</evidence>
<keyword evidence="5 11" id="KW-0808">Transferase</keyword>
<evidence type="ECO:0000256" key="5">
    <source>
        <dbReference type="ARBA" id="ARBA00022679"/>
    </source>
</evidence>
<evidence type="ECO:0000256" key="3">
    <source>
        <dbReference type="ARBA" id="ARBA00006464"/>
    </source>
</evidence>
<keyword evidence="4" id="KW-1003">Cell membrane</keyword>
<evidence type="ECO:0000256" key="7">
    <source>
        <dbReference type="ARBA" id="ARBA00022989"/>
    </source>
</evidence>
<comment type="subcellular location">
    <subcellularLocation>
        <location evidence="2">Cell membrane</location>
    </subcellularLocation>
    <subcellularLocation>
        <location evidence="1">Membrane</location>
        <topology evidence="1">Multi-pass membrane protein</topology>
    </subcellularLocation>
</comment>
<sequence length="476" mass="55570">MMDKQLFCKLLLAGIDLILLYISFYLAVNIIDFFLINLNGYLPQSEYGQRELIHLILSVLCVGWFWIRLRHYTYRKPFWFELKEIIRTLLIFAIFELAIIAFSKLSFSRYLWGITWIIALTLVPIGRFLIKKILIKLGYYIKDTVIIGTKKNALDAYNALMSEPYLGLKVKCFVNVDNGIVNKGISDTGIKIVNENKMTNFLKPKDFPTQFIIALEEDEEQFRDLWLRKLSKQHYRSVSIVPTMRGIPLYNTDMSFIFSYEVMLLRVHNNLAKRTSRFLKRTMDIVGSLSLIILLSPLLITLYYLVSKDGGNAIYGHTRIGRNKKAFKCLKFRSMVLNSQEVLQQLLANDPEARAEWQKDFKLKNDPRITKVGHFLRKTSLDELPQLFNVLKGEMSLVGPRPIVRSELARYNDDVDYYLMAKPGMTGLWQVSGRNDVDYITRVYYDAWYVKNWSIWNDIVILFKTIKVVLNRSGAY</sequence>
<name>U1I995_9PAST</name>
<evidence type="ECO:0000313" key="11">
    <source>
        <dbReference type="EMBL" id="ERF78859.1"/>
    </source>
</evidence>
<feature type="domain" description="Bacterial sugar transferase" evidence="10">
    <location>
        <begin position="280"/>
        <end position="470"/>
    </location>
</feature>
<feature type="transmembrane region" description="Helical" evidence="9">
    <location>
        <begin position="7"/>
        <end position="31"/>
    </location>
</feature>
<dbReference type="EMBL" id="AVOX01000012">
    <property type="protein sequence ID" value="ERF78859.1"/>
    <property type="molecule type" value="Genomic_DNA"/>
</dbReference>
<evidence type="ECO:0000256" key="2">
    <source>
        <dbReference type="ARBA" id="ARBA00004236"/>
    </source>
</evidence>
<dbReference type="GO" id="GO:0005886">
    <property type="term" value="C:plasma membrane"/>
    <property type="evidence" value="ECO:0007669"/>
    <property type="project" value="UniProtKB-SubCell"/>
</dbReference>
<keyword evidence="7 9" id="KW-1133">Transmembrane helix</keyword>
<dbReference type="Proteomes" id="UP000016529">
    <property type="component" value="Unassembled WGS sequence"/>
</dbReference>
<dbReference type="NCBIfam" id="TIGR03025">
    <property type="entry name" value="EPS_sugtrans"/>
    <property type="match status" value="1"/>
</dbReference>
<dbReference type="PANTHER" id="PTHR30576">
    <property type="entry name" value="COLANIC BIOSYNTHESIS UDP-GLUCOSE LIPID CARRIER TRANSFERASE"/>
    <property type="match status" value="1"/>
</dbReference>
<dbReference type="GO" id="GO:0000271">
    <property type="term" value="P:polysaccharide biosynthetic process"/>
    <property type="evidence" value="ECO:0007669"/>
    <property type="project" value="InterPro"/>
</dbReference>
<dbReference type="InterPro" id="IPR017472">
    <property type="entry name" value="Undecaprenyl-P_galact_Ptfrase"/>
</dbReference>
<protein>
    <submittedName>
        <fullName evidence="11">UDP-phosphate galactose phosphotransferase</fullName>
    </submittedName>
</protein>
<evidence type="ECO:0000256" key="1">
    <source>
        <dbReference type="ARBA" id="ARBA00004141"/>
    </source>
</evidence>